<dbReference type="Proteomes" id="UP000193061">
    <property type="component" value="Unassembled WGS sequence"/>
</dbReference>
<gene>
    <name evidence="1" type="ORF">ROA7450_02316</name>
</gene>
<dbReference type="EMBL" id="FWFX01000006">
    <property type="protein sequence ID" value="SLN46938.1"/>
    <property type="molecule type" value="Genomic_DNA"/>
</dbReference>
<proteinExistence type="predicted"/>
<accession>A0A1X6ZCF2</accession>
<evidence type="ECO:0000313" key="2">
    <source>
        <dbReference type="Proteomes" id="UP000193061"/>
    </source>
</evidence>
<reference evidence="1 2" key="1">
    <citation type="submission" date="2017-03" db="EMBL/GenBank/DDBJ databases">
        <authorList>
            <person name="Afonso C.L."/>
            <person name="Miller P.J."/>
            <person name="Scott M.A."/>
            <person name="Spackman E."/>
            <person name="Goraichik I."/>
            <person name="Dimitrov K.M."/>
            <person name="Suarez D.L."/>
            <person name="Swayne D.E."/>
        </authorList>
    </citation>
    <scope>NUCLEOTIDE SEQUENCE [LARGE SCALE GENOMIC DNA]</scope>
    <source>
        <strain evidence="1 2">CECT 7450</strain>
    </source>
</reference>
<name>A0A1X6ZCF2_9RHOB</name>
<keyword evidence="2" id="KW-1185">Reference proteome</keyword>
<organism evidence="1 2">
    <name type="scientific">Roseovarius albus</name>
    <dbReference type="NCBI Taxonomy" id="1247867"/>
    <lineage>
        <taxon>Bacteria</taxon>
        <taxon>Pseudomonadati</taxon>
        <taxon>Pseudomonadota</taxon>
        <taxon>Alphaproteobacteria</taxon>
        <taxon>Rhodobacterales</taxon>
        <taxon>Roseobacteraceae</taxon>
        <taxon>Roseovarius</taxon>
    </lineage>
</organism>
<protein>
    <submittedName>
        <fullName evidence="1">Uncharacterized protein</fullName>
    </submittedName>
</protein>
<dbReference type="AlphaFoldDB" id="A0A1X6ZCF2"/>
<sequence length="93" mass="10148">MMSDLIFVPTYPDPVMSFQSGIDEGHADLQQSLKQVVGHLPPALLKIVAEDLGRFERSEPVSSLTTEVFKRAISAYQSAQLSNIANPKSIMAS</sequence>
<evidence type="ECO:0000313" key="1">
    <source>
        <dbReference type="EMBL" id="SLN46938.1"/>
    </source>
</evidence>